<evidence type="ECO:0000313" key="3">
    <source>
        <dbReference type="Proteomes" id="UP000095003"/>
    </source>
</evidence>
<evidence type="ECO:0000313" key="2">
    <source>
        <dbReference type="EMBL" id="ODM11312.1"/>
    </source>
</evidence>
<dbReference type="GeneID" id="93302923"/>
<reference evidence="2 3" key="1">
    <citation type="submission" date="2016-07" db="EMBL/GenBank/DDBJ databases">
        <title>Characterization of isolates of Eisenbergiella tayi derived from blood cultures, using whole genome sequencing.</title>
        <authorList>
            <person name="Burdz T."/>
            <person name="Wiebe D."/>
            <person name="Huynh C."/>
            <person name="Bernard K."/>
        </authorList>
    </citation>
    <scope>NUCLEOTIDE SEQUENCE [LARGE SCALE GENOMIC DNA]</scope>
    <source>
        <strain evidence="2 3">NML 120489</strain>
    </source>
</reference>
<dbReference type="EMBL" id="MCGI01000003">
    <property type="protein sequence ID" value="ODM11312.1"/>
    <property type="molecule type" value="Genomic_DNA"/>
</dbReference>
<accession>A0A1E3ARI9</accession>
<dbReference type="Proteomes" id="UP000095003">
    <property type="component" value="Unassembled WGS sequence"/>
</dbReference>
<protein>
    <recommendedName>
        <fullName evidence="1">PIN domain-containing protein</fullName>
    </recommendedName>
</protein>
<dbReference type="AlphaFoldDB" id="A0A1E3ARI9"/>
<evidence type="ECO:0000259" key="1">
    <source>
        <dbReference type="Pfam" id="PF13470"/>
    </source>
</evidence>
<proteinExistence type="predicted"/>
<organism evidence="2 3">
    <name type="scientific">Eisenbergiella tayi</name>
    <dbReference type="NCBI Taxonomy" id="1432052"/>
    <lineage>
        <taxon>Bacteria</taxon>
        <taxon>Bacillati</taxon>
        <taxon>Bacillota</taxon>
        <taxon>Clostridia</taxon>
        <taxon>Lachnospirales</taxon>
        <taxon>Lachnospiraceae</taxon>
        <taxon>Eisenbergiella</taxon>
    </lineage>
</organism>
<dbReference type="InterPro" id="IPR002716">
    <property type="entry name" value="PIN_dom"/>
</dbReference>
<dbReference type="RefSeq" id="WP_069157898.1">
    <property type="nucleotide sequence ID" value="NZ_JBKXXQ010000039.1"/>
</dbReference>
<dbReference type="SUPFAM" id="SSF88723">
    <property type="entry name" value="PIN domain-like"/>
    <property type="match status" value="1"/>
</dbReference>
<sequence length="137" mass="15424">MRALIDTCIIVDALQSKQPFCAEAQEIFLATANKRFSGFITAKSATDIYYLTHRYTHNDKETRTILNTLFGLFDLLDTAGMDCRRAISSDISDFEDAVMVESALQCDIDCIVTRNLKDYTKSSVPVYAPSDFLNMLN</sequence>
<gene>
    <name evidence="2" type="ORF">BEH84_03741</name>
</gene>
<comment type="caution">
    <text evidence="2">The sequence shown here is derived from an EMBL/GenBank/DDBJ whole genome shotgun (WGS) entry which is preliminary data.</text>
</comment>
<dbReference type="Pfam" id="PF13470">
    <property type="entry name" value="PIN_3"/>
    <property type="match status" value="1"/>
</dbReference>
<dbReference type="InterPro" id="IPR029060">
    <property type="entry name" value="PIN-like_dom_sf"/>
</dbReference>
<name>A0A1E3ARI9_9FIRM</name>
<dbReference type="Gene3D" id="3.40.50.1010">
    <property type="entry name" value="5'-nuclease"/>
    <property type="match status" value="1"/>
</dbReference>
<feature type="domain" description="PIN" evidence="1">
    <location>
        <begin position="2"/>
        <end position="116"/>
    </location>
</feature>